<reference evidence="3 4" key="1">
    <citation type="submission" date="2024-09" db="EMBL/GenBank/DDBJ databases">
        <authorList>
            <person name="Sun Q."/>
            <person name="Mori K."/>
        </authorList>
    </citation>
    <scope>NUCLEOTIDE SEQUENCE [LARGE SCALE GENOMIC DNA]</scope>
    <source>
        <strain evidence="3 4">JCM 9626</strain>
    </source>
</reference>
<feature type="compositionally biased region" description="Pro residues" evidence="1">
    <location>
        <begin position="16"/>
        <end position="26"/>
    </location>
</feature>
<evidence type="ECO:0000313" key="3">
    <source>
        <dbReference type="EMBL" id="MFB9315636.1"/>
    </source>
</evidence>
<evidence type="ECO:0000256" key="2">
    <source>
        <dbReference type="SAM" id="Phobius"/>
    </source>
</evidence>
<evidence type="ECO:0008006" key="5">
    <source>
        <dbReference type="Google" id="ProtNLM"/>
    </source>
</evidence>
<accession>A0ABV5KG52</accession>
<feature type="transmembrane region" description="Helical" evidence="2">
    <location>
        <begin position="100"/>
        <end position="126"/>
    </location>
</feature>
<keyword evidence="2" id="KW-0472">Membrane</keyword>
<evidence type="ECO:0000313" key="4">
    <source>
        <dbReference type="Proteomes" id="UP001589750"/>
    </source>
</evidence>
<feature type="compositionally biased region" description="Basic and acidic residues" evidence="1">
    <location>
        <begin position="1"/>
        <end position="13"/>
    </location>
</feature>
<dbReference type="EMBL" id="JBHMDG010000035">
    <property type="protein sequence ID" value="MFB9315636.1"/>
    <property type="molecule type" value="Genomic_DNA"/>
</dbReference>
<comment type="caution">
    <text evidence="3">The sequence shown here is derived from an EMBL/GenBank/DDBJ whole genome shotgun (WGS) entry which is preliminary data.</text>
</comment>
<gene>
    <name evidence="3" type="ORF">ACFFRI_21510</name>
</gene>
<keyword evidence="4" id="KW-1185">Reference proteome</keyword>
<evidence type="ECO:0000256" key="1">
    <source>
        <dbReference type="SAM" id="MobiDB-lite"/>
    </source>
</evidence>
<name>A0ABV5KG52_9ACTN</name>
<feature type="transmembrane region" description="Helical" evidence="2">
    <location>
        <begin position="53"/>
        <end position="79"/>
    </location>
</feature>
<proteinExistence type="predicted"/>
<keyword evidence="2" id="KW-0812">Transmembrane</keyword>
<protein>
    <recommendedName>
        <fullName evidence="5">DUF4190 domain-containing protein</fullName>
    </recommendedName>
</protein>
<dbReference type="Proteomes" id="UP001589750">
    <property type="component" value="Unassembled WGS sequence"/>
</dbReference>
<dbReference type="RefSeq" id="WP_211350760.1">
    <property type="nucleotide sequence ID" value="NZ_JBHMDG010000035.1"/>
</dbReference>
<feature type="region of interest" description="Disordered" evidence="1">
    <location>
        <begin position="1"/>
        <end position="26"/>
    </location>
</feature>
<organism evidence="3 4">
    <name type="scientific">Nocardioides plantarum</name>
    <dbReference type="NCBI Taxonomy" id="29299"/>
    <lineage>
        <taxon>Bacteria</taxon>
        <taxon>Bacillati</taxon>
        <taxon>Actinomycetota</taxon>
        <taxon>Actinomycetes</taxon>
        <taxon>Propionibacteriales</taxon>
        <taxon>Nocardioidaceae</taxon>
        <taxon>Nocardioides</taxon>
    </lineage>
</organism>
<sequence>MSETPDLGKRPQEEPGVPPVNPYHPYQPTPYVATGPTGVPFGPPPDHPSASTVLVLGILGLVLCQVLSPVAWVLGGRTLREIDASGGRYGGRGTVNAGRICGIVGTIILVLSLLLVVAFVVIALSVPGSFDDDYGLAPTVAPLR</sequence>
<keyword evidence="2" id="KW-1133">Transmembrane helix</keyword>